<dbReference type="GO" id="GO:0042586">
    <property type="term" value="F:peptide deformylase activity"/>
    <property type="evidence" value="ECO:0007669"/>
    <property type="project" value="InterPro"/>
</dbReference>
<evidence type="ECO:0000256" key="1">
    <source>
        <dbReference type="ARBA" id="ARBA00010759"/>
    </source>
</evidence>
<proteinExistence type="inferred from homology"/>
<dbReference type="SUPFAM" id="SSF56420">
    <property type="entry name" value="Peptide deformylase"/>
    <property type="match status" value="1"/>
</dbReference>
<dbReference type="Gene3D" id="3.90.45.10">
    <property type="entry name" value="Peptide deformylase"/>
    <property type="match status" value="1"/>
</dbReference>
<evidence type="ECO:0008006" key="4">
    <source>
        <dbReference type="Google" id="ProtNLM"/>
    </source>
</evidence>
<gene>
    <name evidence="2" type="ORF">COW99_00205</name>
</gene>
<reference evidence="2 3" key="1">
    <citation type="submission" date="2017-09" db="EMBL/GenBank/DDBJ databases">
        <title>Depth-based differentiation of microbial function through sediment-hosted aquifers and enrichment of novel symbionts in the deep terrestrial subsurface.</title>
        <authorList>
            <person name="Probst A.J."/>
            <person name="Ladd B."/>
            <person name="Jarett J.K."/>
            <person name="Geller-Mcgrath D.E."/>
            <person name="Sieber C.M."/>
            <person name="Emerson J.B."/>
            <person name="Anantharaman K."/>
            <person name="Thomas B.C."/>
            <person name="Malmstrom R."/>
            <person name="Stieglmeier M."/>
            <person name="Klingl A."/>
            <person name="Woyke T."/>
            <person name="Ryan C.M."/>
            <person name="Banfield J.F."/>
        </authorList>
    </citation>
    <scope>NUCLEOTIDE SEQUENCE [LARGE SCALE GENOMIC DNA]</scope>
    <source>
        <strain evidence="2">CG22_combo_CG10-13_8_21_14_all_38_20</strain>
    </source>
</reference>
<organism evidence="2 3">
    <name type="scientific">Candidatus Roizmanbacteria bacterium CG22_combo_CG10-13_8_21_14_all_38_20</name>
    <dbReference type="NCBI Taxonomy" id="1974862"/>
    <lineage>
        <taxon>Bacteria</taxon>
        <taxon>Candidatus Roizmaniibacteriota</taxon>
    </lineage>
</organism>
<sequence length="90" mass="10516">MMQILLELLLARVEVLDINCKKFSFIADGILGRVIQYEVDHVNGIEFLAKVVDQSKMLTLEQYLEQIIKPDPKYNEVLKIAIKEIRYLSY</sequence>
<dbReference type="Pfam" id="PF01327">
    <property type="entry name" value="Pep_deformylase"/>
    <property type="match status" value="1"/>
</dbReference>
<dbReference type="EMBL" id="PCTA01000003">
    <property type="protein sequence ID" value="PIP62093.1"/>
    <property type="molecule type" value="Genomic_DNA"/>
</dbReference>
<comment type="similarity">
    <text evidence="1">Belongs to the polypeptide deformylase family.</text>
</comment>
<evidence type="ECO:0000313" key="3">
    <source>
        <dbReference type="Proteomes" id="UP000231246"/>
    </source>
</evidence>
<comment type="caution">
    <text evidence="2">The sequence shown here is derived from an EMBL/GenBank/DDBJ whole genome shotgun (WGS) entry which is preliminary data.</text>
</comment>
<dbReference type="InterPro" id="IPR036821">
    <property type="entry name" value="Peptide_deformylase_sf"/>
</dbReference>
<protein>
    <recommendedName>
        <fullName evidence="4">Peptide deformylase</fullName>
    </recommendedName>
</protein>
<dbReference type="Proteomes" id="UP000231246">
    <property type="component" value="Unassembled WGS sequence"/>
</dbReference>
<dbReference type="AlphaFoldDB" id="A0A2H0BWM7"/>
<dbReference type="InterPro" id="IPR023635">
    <property type="entry name" value="Peptide_deformylase"/>
</dbReference>
<name>A0A2H0BWM7_9BACT</name>
<accession>A0A2H0BWM7</accession>
<evidence type="ECO:0000313" key="2">
    <source>
        <dbReference type="EMBL" id="PIP62093.1"/>
    </source>
</evidence>